<dbReference type="PANTHER" id="PTHR48090">
    <property type="entry name" value="UNDECAPRENYL-PHOSPHATE 4-DEOXY-4-FORMAMIDO-L-ARABINOSE TRANSFERASE-RELATED"/>
    <property type="match status" value="1"/>
</dbReference>
<dbReference type="InterPro" id="IPR050256">
    <property type="entry name" value="Glycosyltransferase_2"/>
</dbReference>
<dbReference type="GO" id="GO:0005886">
    <property type="term" value="C:plasma membrane"/>
    <property type="evidence" value="ECO:0007669"/>
    <property type="project" value="TreeGrafter"/>
</dbReference>
<reference evidence="2 3" key="1">
    <citation type="submission" date="2017-09" db="EMBL/GenBank/DDBJ databases">
        <title>Bacterial strain isolated from the female urinary microbiota.</title>
        <authorList>
            <person name="Thomas-White K."/>
            <person name="Kumar N."/>
            <person name="Forster S."/>
            <person name="Putonti C."/>
            <person name="Lawley T."/>
            <person name="Wolfe A.J."/>
        </authorList>
    </citation>
    <scope>NUCLEOTIDE SEQUENCE [LARGE SCALE GENOMIC DNA]</scope>
    <source>
        <strain evidence="2 3">UMB0818</strain>
    </source>
</reference>
<dbReference type="AlphaFoldDB" id="A0A2N6Q5P4"/>
<gene>
    <name evidence="2" type="ORF">CJ232_05750</name>
</gene>
<sequence length="162" mass="18612">MKKVTILIPCYNEAQSLPHLYCALENLMNVCCEYEWEILMIDDGSTDTTLTVMKDLRKSDHRICYVSLSRNFGKENAMLAGFDYATGDSLVIIDADLQHPPLVIASMLEKWEEGYQDVYGKRITRGNEPLLRKLLTSFFYKLIQKSVEYNILQNETSAKLLS</sequence>
<dbReference type="EMBL" id="PNGI01000010">
    <property type="protein sequence ID" value="PMC10326.1"/>
    <property type="molecule type" value="Genomic_DNA"/>
</dbReference>
<dbReference type="RefSeq" id="WP_102188309.1">
    <property type="nucleotide sequence ID" value="NZ_PNGI01000010.1"/>
</dbReference>
<evidence type="ECO:0000313" key="2">
    <source>
        <dbReference type="EMBL" id="PMC10326.1"/>
    </source>
</evidence>
<dbReference type="Gene3D" id="3.90.550.10">
    <property type="entry name" value="Spore Coat Polysaccharide Biosynthesis Protein SpsA, Chain A"/>
    <property type="match status" value="1"/>
</dbReference>
<name>A0A2N6Q5P4_9BACT</name>
<dbReference type="PANTHER" id="PTHR48090:SF8">
    <property type="entry name" value="GLYCOSYLTRANSFERASE CSBB-RELATED"/>
    <property type="match status" value="1"/>
</dbReference>
<dbReference type="Proteomes" id="UP000235661">
    <property type="component" value="Unassembled WGS sequence"/>
</dbReference>
<organism evidence="2 3">
    <name type="scientific">Hoylesella timonensis</name>
    <dbReference type="NCBI Taxonomy" id="386414"/>
    <lineage>
        <taxon>Bacteria</taxon>
        <taxon>Pseudomonadati</taxon>
        <taxon>Bacteroidota</taxon>
        <taxon>Bacteroidia</taxon>
        <taxon>Bacteroidales</taxon>
        <taxon>Prevotellaceae</taxon>
        <taxon>Hoylesella</taxon>
    </lineage>
</organism>
<dbReference type="InterPro" id="IPR029044">
    <property type="entry name" value="Nucleotide-diphossugar_trans"/>
</dbReference>
<protein>
    <recommendedName>
        <fullName evidence="1">Glycosyltransferase 2-like domain-containing protein</fullName>
    </recommendedName>
</protein>
<comment type="caution">
    <text evidence="2">The sequence shown here is derived from an EMBL/GenBank/DDBJ whole genome shotgun (WGS) entry which is preliminary data.</text>
</comment>
<evidence type="ECO:0000313" key="3">
    <source>
        <dbReference type="Proteomes" id="UP000235661"/>
    </source>
</evidence>
<evidence type="ECO:0000259" key="1">
    <source>
        <dbReference type="Pfam" id="PF00535"/>
    </source>
</evidence>
<feature type="domain" description="Glycosyltransferase 2-like" evidence="1">
    <location>
        <begin position="5"/>
        <end position="147"/>
    </location>
</feature>
<dbReference type="Pfam" id="PF00535">
    <property type="entry name" value="Glycos_transf_2"/>
    <property type="match status" value="1"/>
</dbReference>
<accession>A0A2N6Q5P4</accession>
<dbReference type="SUPFAM" id="SSF53448">
    <property type="entry name" value="Nucleotide-diphospho-sugar transferases"/>
    <property type="match status" value="1"/>
</dbReference>
<proteinExistence type="predicted"/>
<dbReference type="CDD" id="cd04187">
    <property type="entry name" value="DPM1_like_bac"/>
    <property type="match status" value="1"/>
</dbReference>
<dbReference type="InterPro" id="IPR001173">
    <property type="entry name" value="Glyco_trans_2-like"/>
</dbReference>